<dbReference type="EMBL" id="JAPUUL010000019">
    <property type="protein sequence ID" value="KAJ8133359.1"/>
    <property type="molecule type" value="Genomic_DNA"/>
</dbReference>
<proteinExistence type="predicted"/>
<sequence length="513" mass="57388">MFRLSGEIAMASRTVRPYMCARCASRLLDSNSNPIRSTRGIGLEKSYATKPSNETSTPTNETGTDNAAQNPASSSASNPEPGPMARRLQEATEEVLLTGGRAGRRAVEDAGFSEELKERLLAKVKDAQFRSEHASAFAEISMPSSAGKGTRITATSRPWTGEETTEDAVLRMLTDAHKPLKRELRGCPKISDLQPVDLRMRQQPKLNPRHRAASARENASIYAGMGMKESGDGLSDKERAARREEFRERFQPGARAMPNTLTGLASLANERIENAIARGQFKNIPRGKGVERDPRSDNPFIDTTEYIMNKMIKRQDIVPPWIEKQQELAKAAHAFRARLRNDWRRHAARTIASKGGSLEAQMERARQFAEAEKLHNPRKGHVNQMAVPSNSTDDVVMVKIRQQPSADLLSTEESPKTEGSTFETEAHSPQPFRDLDWLKIERAYMELSVSNLNTLTRTYNLMAPELAKKPYFSLERELDNCYADVAPLLADTIRDRAMRPPKAPRGAHWRSPR</sequence>
<gene>
    <name evidence="1" type="ORF">O1611_g255</name>
</gene>
<name>A0ACC2K1E6_9PEZI</name>
<organism evidence="1 2">
    <name type="scientific">Lasiodiplodia mahajangana</name>
    <dbReference type="NCBI Taxonomy" id="1108764"/>
    <lineage>
        <taxon>Eukaryota</taxon>
        <taxon>Fungi</taxon>
        <taxon>Dikarya</taxon>
        <taxon>Ascomycota</taxon>
        <taxon>Pezizomycotina</taxon>
        <taxon>Dothideomycetes</taxon>
        <taxon>Dothideomycetes incertae sedis</taxon>
        <taxon>Botryosphaeriales</taxon>
        <taxon>Botryosphaeriaceae</taxon>
        <taxon>Lasiodiplodia</taxon>
    </lineage>
</organism>
<reference evidence="1" key="1">
    <citation type="submission" date="2022-12" db="EMBL/GenBank/DDBJ databases">
        <title>Genome Sequence of Lasiodiplodia mahajangana.</title>
        <authorList>
            <person name="Buettner E."/>
        </authorList>
    </citation>
    <scope>NUCLEOTIDE SEQUENCE</scope>
    <source>
        <strain evidence="1">VT137</strain>
    </source>
</reference>
<keyword evidence="2" id="KW-1185">Reference proteome</keyword>
<protein>
    <submittedName>
        <fullName evidence="1">Uncharacterized protein</fullName>
    </submittedName>
</protein>
<dbReference type="Proteomes" id="UP001153332">
    <property type="component" value="Unassembled WGS sequence"/>
</dbReference>
<evidence type="ECO:0000313" key="1">
    <source>
        <dbReference type="EMBL" id="KAJ8133359.1"/>
    </source>
</evidence>
<accession>A0ACC2K1E6</accession>
<comment type="caution">
    <text evidence="1">The sequence shown here is derived from an EMBL/GenBank/DDBJ whole genome shotgun (WGS) entry which is preliminary data.</text>
</comment>
<evidence type="ECO:0000313" key="2">
    <source>
        <dbReference type="Proteomes" id="UP001153332"/>
    </source>
</evidence>